<dbReference type="RefSeq" id="WP_378988421.1">
    <property type="nucleotide sequence ID" value="NZ_JBHRVD010000002.1"/>
</dbReference>
<dbReference type="Gene3D" id="3.90.350.10">
    <property type="entry name" value="Transposase Inhibitor Protein From Tn5, Chain A, domain 1"/>
    <property type="match status" value="1"/>
</dbReference>
<name>A0ABV7N1G8_9HYPH</name>
<gene>
    <name evidence="3" type="ORF">ACFOJ9_38740</name>
</gene>
<keyword evidence="4" id="KW-1185">Reference proteome</keyword>
<evidence type="ECO:0000256" key="1">
    <source>
        <dbReference type="SAM" id="MobiDB-lite"/>
    </source>
</evidence>
<dbReference type="EMBL" id="JBHRVD010000002">
    <property type="protein sequence ID" value="MFC3327643.1"/>
    <property type="molecule type" value="Genomic_DNA"/>
</dbReference>
<dbReference type="InterPro" id="IPR002559">
    <property type="entry name" value="Transposase_11"/>
</dbReference>
<evidence type="ECO:0000313" key="3">
    <source>
        <dbReference type="EMBL" id="MFC3327643.1"/>
    </source>
</evidence>
<comment type="caution">
    <text evidence="3">The sequence shown here is derived from an EMBL/GenBank/DDBJ whole genome shotgun (WGS) entry which is preliminary data.</text>
</comment>
<reference evidence="4" key="1">
    <citation type="journal article" date="2019" name="Int. J. Syst. Evol. Microbiol.">
        <title>The Global Catalogue of Microorganisms (GCM) 10K type strain sequencing project: providing services to taxonomists for standard genome sequencing and annotation.</title>
        <authorList>
            <consortium name="The Broad Institute Genomics Platform"/>
            <consortium name="The Broad Institute Genome Sequencing Center for Infectious Disease"/>
            <person name="Wu L."/>
            <person name="Ma J."/>
        </authorList>
    </citation>
    <scope>NUCLEOTIDE SEQUENCE [LARGE SCALE GENOMIC DNA]</scope>
    <source>
        <strain evidence="4">ICMP 19515</strain>
    </source>
</reference>
<dbReference type="Pfam" id="PF01609">
    <property type="entry name" value="DDE_Tnp_1"/>
    <property type="match status" value="1"/>
</dbReference>
<dbReference type="PANTHER" id="PTHR33258">
    <property type="entry name" value="TRANSPOSASE INSL FOR INSERTION SEQUENCE ELEMENT IS186A-RELATED"/>
    <property type="match status" value="1"/>
</dbReference>
<organism evidence="3 4">
    <name type="scientific">Mesorhizobium cantuariense</name>
    <dbReference type="NCBI Taxonomy" id="1300275"/>
    <lineage>
        <taxon>Bacteria</taxon>
        <taxon>Pseudomonadati</taxon>
        <taxon>Pseudomonadota</taxon>
        <taxon>Alphaproteobacteria</taxon>
        <taxon>Hyphomicrobiales</taxon>
        <taxon>Phyllobacteriaceae</taxon>
        <taxon>Mesorhizobium</taxon>
    </lineage>
</organism>
<feature type="compositionally biased region" description="Basic and acidic residues" evidence="1">
    <location>
        <begin position="371"/>
        <end position="382"/>
    </location>
</feature>
<feature type="domain" description="Transposase IS4-like" evidence="2">
    <location>
        <begin position="108"/>
        <end position="344"/>
    </location>
</feature>
<evidence type="ECO:0000313" key="4">
    <source>
        <dbReference type="Proteomes" id="UP001595648"/>
    </source>
</evidence>
<accession>A0ABV7N1G8</accession>
<dbReference type="Proteomes" id="UP001595648">
    <property type="component" value="Unassembled WGS sequence"/>
</dbReference>
<proteinExistence type="predicted"/>
<sequence length="403" mass="44627">MTHESLVDDGWAETIELLGGEELIAGSARETKAFLRPRGVRSATDLLRLTLAYCLGKVGMRGVVAWAAASGIADISDVALLGRLRNAGPWLQQLIGHLLKREEEGLPKGRLIRILDATSVAKAGVHEKKNNGLWRMHCAFDLEREQFDFLEITDQSEAELIDRVPVVPGEIRIGDRAYLQAERIAKVMAQDGDVVVRAPWKNVRWLDANGKAFDLIGHLKSCREEVIETPVWLGLKKGEPLKMRLIALRKSEAATQEARRKINKEAKAKGKQVQPETLIAAGFVILVTSLDQEEFPSGTVLKLYRMRWRIELAFKRLKSLIGLRAPPAKDPRIAKPWILAHFLIALVTEPLSQELGVSPLERRAPAAVARHPPDRRLSDRSDLCSTSLGSPAPKSPCLATSMA</sequence>
<dbReference type="SUPFAM" id="SSF53098">
    <property type="entry name" value="Ribonuclease H-like"/>
    <property type="match status" value="1"/>
</dbReference>
<dbReference type="InterPro" id="IPR012337">
    <property type="entry name" value="RNaseH-like_sf"/>
</dbReference>
<protein>
    <submittedName>
        <fullName evidence="3">Transposase</fullName>
    </submittedName>
</protein>
<dbReference type="PANTHER" id="PTHR33258:SF1">
    <property type="entry name" value="TRANSPOSASE INSL FOR INSERTION SEQUENCE ELEMENT IS186A-RELATED"/>
    <property type="match status" value="1"/>
</dbReference>
<feature type="region of interest" description="Disordered" evidence="1">
    <location>
        <begin position="363"/>
        <end position="403"/>
    </location>
</feature>
<evidence type="ECO:0000259" key="2">
    <source>
        <dbReference type="Pfam" id="PF01609"/>
    </source>
</evidence>